<comment type="caution">
    <text evidence="5">The sequence shown here is derived from an EMBL/GenBank/DDBJ whole genome shotgun (WGS) entry which is preliminary data.</text>
</comment>
<dbReference type="InterPro" id="IPR029063">
    <property type="entry name" value="SAM-dependent_MTases_sf"/>
</dbReference>
<organism evidence="5 6">
    <name type="scientific">candidate division TA06 bacterium DG_24</name>
    <dbReference type="NCBI Taxonomy" id="1703770"/>
    <lineage>
        <taxon>Bacteria</taxon>
        <taxon>Bacteria division TA06</taxon>
    </lineage>
</organism>
<dbReference type="PROSITE" id="PS00092">
    <property type="entry name" value="N6_MTASE"/>
    <property type="match status" value="1"/>
</dbReference>
<dbReference type="InterPro" id="IPR002052">
    <property type="entry name" value="DNA_methylase_N6_adenine_CS"/>
</dbReference>
<proteinExistence type="inferred from homology"/>
<reference evidence="5 6" key="1">
    <citation type="journal article" date="2015" name="Microbiome">
        <title>Genomic resolution of linkages in carbon, nitrogen, and sulfur cycling among widespread estuary sediment bacteria.</title>
        <authorList>
            <person name="Baker B.J."/>
            <person name="Lazar C.S."/>
            <person name="Teske A.P."/>
            <person name="Dick G.J."/>
        </authorList>
    </citation>
    <scope>NUCLEOTIDE SEQUENCE [LARGE SCALE GENOMIC DNA]</scope>
    <source>
        <strain evidence="5">DG_24</strain>
    </source>
</reference>
<evidence type="ECO:0000256" key="1">
    <source>
        <dbReference type="ARBA" id="ARBA00006594"/>
    </source>
</evidence>
<evidence type="ECO:0000313" key="5">
    <source>
        <dbReference type="EMBL" id="KPJ53144.1"/>
    </source>
</evidence>
<evidence type="ECO:0000259" key="4">
    <source>
        <dbReference type="Pfam" id="PF01555"/>
    </source>
</evidence>
<protein>
    <recommendedName>
        <fullName evidence="4">DNA methylase N-4/N-6 domain-containing protein</fullName>
    </recommendedName>
</protein>
<sequence length="635" mass="72266">MSQPTIVLCNRPTIEIALPPVYTPYRNPSLGRFVRAHGTRGKNRTAPGARARGRALDGSLPAAEIVAGKNTPIYRLHSYHTKVPPQGIAPFIARYSRPGEIVLDPFCGSGMTGLAALGQKRRAILCDLSPAATFMSLNYCYRTSPDRLRQAADRITERLRDEAEWYYETRCQCGRSARVEYYIWSERFRCRECRTIFRFSEGGIDRQGRARQRLSCPRCGTAVGKQAARRVDFVPVAKSLVCSRCGRLEASVSRFDQTRLREINLRDQEGTIWYPTDRMMHAHASEAQWGELWRKGYHYSISHVHDFFTPRARLMLGLVWREICEYEDESLRRPLAQSFLDIVRLVSRLRAPTQGRPTHTLYVPSLNKEANVLSTFARKTAAAAKLPPSSISQALDHHLCISTQSATDLGELPDESIDYVFTDPPFGANLVYSELNFLEESWIGLFMNQDDEVIIAPAHSKDVTWYRGMMQNALAEIHRVLKPGRVMTLIFHNSSARVWQAIQYALGEVGFYAEAIATFDKKHRSFKQVTAPNAVGYDVVVNCRKDRSPLHRRAARRAGRAVPAEQHTLTPADEQIVIRFLSTLPDVIHSGSDDMRNERRLYSKMVAYCIETGYRVAIDFREFRKLLAKHFTDED</sequence>
<keyword evidence="2" id="KW-0489">Methyltransferase</keyword>
<dbReference type="EMBL" id="LIZS01000029">
    <property type="protein sequence ID" value="KPJ53144.1"/>
    <property type="molecule type" value="Genomic_DNA"/>
</dbReference>
<evidence type="ECO:0000256" key="2">
    <source>
        <dbReference type="ARBA" id="ARBA00022603"/>
    </source>
</evidence>
<dbReference type="InterPro" id="IPR002941">
    <property type="entry name" value="DNA_methylase_N4/N6"/>
</dbReference>
<dbReference type="STRING" id="1703770.AMJ39_05760"/>
<keyword evidence="3" id="KW-0808">Transferase</keyword>
<dbReference type="GO" id="GO:0003677">
    <property type="term" value="F:DNA binding"/>
    <property type="evidence" value="ECO:0007669"/>
    <property type="project" value="InterPro"/>
</dbReference>
<comment type="similarity">
    <text evidence="1">Belongs to the N(4)/N(6)-methyltransferase family.</text>
</comment>
<feature type="domain" description="DNA methylase N-4/N-6" evidence="4">
    <location>
        <begin position="77"/>
        <end position="130"/>
    </location>
</feature>
<name>A0A0S7WSL7_UNCT6</name>
<dbReference type="Proteomes" id="UP000052008">
    <property type="component" value="Unassembled WGS sequence"/>
</dbReference>
<dbReference type="Pfam" id="PF01555">
    <property type="entry name" value="N6_N4_Mtase"/>
    <property type="match status" value="1"/>
</dbReference>
<dbReference type="AlphaFoldDB" id="A0A0S7WSL7"/>
<evidence type="ECO:0000256" key="3">
    <source>
        <dbReference type="ARBA" id="ARBA00022679"/>
    </source>
</evidence>
<dbReference type="GO" id="GO:0008170">
    <property type="term" value="F:N-methyltransferase activity"/>
    <property type="evidence" value="ECO:0007669"/>
    <property type="project" value="InterPro"/>
</dbReference>
<accession>A0A0S7WSL7</accession>
<dbReference type="Gene3D" id="3.40.50.150">
    <property type="entry name" value="Vaccinia Virus protein VP39"/>
    <property type="match status" value="2"/>
</dbReference>
<gene>
    <name evidence="5" type="ORF">AMJ39_05760</name>
</gene>
<dbReference type="SUPFAM" id="SSF53335">
    <property type="entry name" value="S-adenosyl-L-methionine-dependent methyltransferases"/>
    <property type="match status" value="2"/>
</dbReference>
<dbReference type="PATRIC" id="fig|1703770.3.peg.758"/>
<evidence type="ECO:0000313" key="6">
    <source>
        <dbReference type="Proteomes" id="UP000052008"/>
    </source>
</evidence>
<dbReference type="GO" id="GO:0032259">
    <property type="term" value="P:methylation"/>
    <property type="evidence" value="ECO:0007669"/>
    <property type="project" value="UniProtKB-KW"/>
</dbReference>